<dbReference type="Gene3D" id="3.20.20.450">
    <property type="entry name" value="EAL domain"/>
    <property type="match status" value="1"/>
</dbReference>
<evidence type="ECO:0000259" key="2">
    <source>
        <dbReference type="PROSITE" id="PS50883"/>
    </source>
</evidence>
<dbReference type="InterPro" id="IPR000160">
    <property type="entry name" value="GGDEF_dom"/>
</dbReference>
<dbReference type="InterPro" id="IPR043128">
    <property type="entry name" value="Rev_trsase/Diguanyl_cyclase"/>
</dbReference>
<accession>A0A5P8JL93</accession>
<dbReference type="Pfam" id="PF00563">
    <property type="entry name" value="EAL"/>
    <property type="match status" value="1"/>
</dbReference>
<dbReference type="SMART" id="SM00267">
    <property type="entry name" value="GGDEF"/>
    <property type="match status" value="1"/>
</dbReference>
<feature type="transmembrane region" description="Helical" evidence="1">
    <location>
        <begin position="178"/>
        <end position="199"/>
    </location>
</feature>
<dbReference type="Gene3D" id="3.30.70.270">
    <property type="match status" value="1"/>
</dbReference>
<dbReference type="GO" id="GO:0071111">
    <property type="term" value="F:cyclic-guanylate-specific phosphodiesterase activity"/>
    <property type="evidence" value="ECO:0007669"/>
    <property type="project" value="InterPro"/>
</dbReference>
<gene>
    <name evidence="4" type="ORF">LM010_00155</name>
</gene>
<dbReference type="PANTHER" id="PTHR33121:SF70">
    <property type="entry name" value="SIGNALING PROTEIN YKOW"/>
    <property type="match status" value="1"/>
</dbReference>
<dbReference type="CDD" id="cd01949">
    <property type="entry name" value="GGDEF"/>
    <property type="match status" value="1"/>
</dbReference>
<feature type="transmembrane region" description="Helical" evidence="1">
    <location>
        <begin position="150"/>
        <end position="172"/>
    </location>
</feature>
<dbReference type="PANTHER" id="PTHR33121">
    <property type="entry name" value="CYCLIC DI-GMP PHOSPHODIESTERASE PDEF"/>
    <property type="match status" value="1"/>
</dbReference>
<name>A0A5P8JL93_9LACO</name>
<dbReference type="CDD" id="cd01948">
    <property type="entry name" value="EAL"/>
    <property type="match status" value="1"/>
</dbReference>
<feature type="domain" description="GGDEF" evidence="3">
    <location>
        <begin position="244"/>
        <end position="380"/>
    </location>
</feature>
<feature type="transmembrane region" description="Helical" evidence="1">
    <location>
        <begin position="47"/>
        <end position="68"/>
    </location>
</feature>
<proteinExistence type="predicted"/>
<protein>
    <submittedName>
        <fullName evidence="4">Diguanylate cyclase</fullName>
    </submittedName>
</protein>
<dbReference type="RefSeq" id="WP_054717190.1">
    <property type="nucleotide sequence ID" value="NZ_CP045068.1"/>
</dbReference>
<dbReference type="SMART" id="SM00052">
    <property type="entry name" value="EAL"/>
    <property type="match status" value="1"/>
</dbReference>
<evidence type="ECO:0000256" key="1">
    <source>
        <dbReference type="SAM" id="Phobius"/>
    </source>
</evidence>
<dbReference type="Pfam" id="PF00990">
    <property type="entry name" value="GGDEF"/>
    <property type="match status" value="1"/>
</dbReference>
<dbReference type="EMBL" id="CP045068">
    <property type="protein sequence ID" value="QFQ89945.1"/>
    <property type="molecule type" value="Genomic_DNA"/>
</dbReference>
<dbReference type="PROSITE" id="PS50883">
    <property type="entry name" value="EAL"/>
    <property type="match status" value="1"/>
</dbReference>
<evidence type="ECO:0000313" key="5">
    <source>
        <dbReference type="Proteomes" id="UP000388452"/>
    </source>
</evidence>
<feature type="domain" description="EAL" evidence="2">
    <location>
        <begin position="374"/>
        <end position="610"/>
    </location>
</feature>
<dbReference type="PROSITE" id="PS50887">
    <property type="entry name" value="GGDEF"/>
    <property type="match status" value="1"/>
</dbReference>
<dbReference type="InterPro" id="IPR001633">
    <property type="entry name" value="EAL_dom"/>
</dbReference>
<reference evidence="4 5" key="1">
    <citation type="submission" date="2019-10" db="EMBL/GenBank/DDBJ databases">
        <title>Genome sequencing of Lactobacillus manihotivorans.</title>
        <authorList>
            <person name="Kim K."/>
        </authorList>
    </citation>
    <scope>NUCLEOTIDE SEQUENCE [LARGE SCALE GENOMIC DNA]</scope>
    <source>
        <strain evidence="4 5">LM010</strain>
    </source>
</reference>
<feature type="transmembrane region" description="Helical" evidence="1">
    <location>
        <begin position="121"/>
        <end position="138"/>
    </location>
</feature>
<keyword evidence="1" id="KW-1133">Transmembrane helix</keyword>
<dbReference type="InterPro" id="IPR050706">
    <property type="entry name" value="Cyclic-di-GMP_PDE-like"/>
</dbReference>
<dbReference type="Proteomes" id="UP000388452">
    <property type="component" value="Chromosome"/>
</dbReference>
<feature type="transmembrane region" description="Helical" evidence="1">
    <location>
        <begin position="12"/>
        <end position="35"/>
    </location>
</feature>
<sequence>MNFNFGNLSTGMWLVQTVAATFFAAGFIGFDLYLWRRAFGDGPYKTAFRWLLTLMPLAVGALMAYGGYAGFMDSMLFANIGLFALVVPLFDEQMTLIEYLVRCLGLAGIWLLHHASGQSSWSFLAMAAMVVILVLMRLGKDKIRYRARTLMAVSAFVAVAYWYTVPPLAMGLRVDGRLATQAVGMFLVMGAFTSFYWNWQWQQFQSQKKLKALAAYDNLTNEKTYTHNQADITALFEHAQANNEPLTLMALDIDRLRKINQDFGHLAGNTVLIQTAETLLGVFRKHDLHEHFYRIGGEEFNIAFPDASPDQLLPVIRECWQAIHDGQFSYEGVAIPVTASIGVSGLQAGDGVVDDLYKRADDNLYASKQRGRDTITIDGAPVAGDDTPSIAPTYAFYAQPIMDAQRETIQIWGNELLLRTYDVAQARWMLPNSFDLAIDLQVELIYQAVAKASCKNVAINLTLAQFADPQTAYALIACLQSQDGPTGLTVEIVDVPDLATTRNISAIYRAAGIRIHIDDVGSDNSFELVQQLIPYVDGVKFAIQNLRKTESPERIQERIRFWADIANKGHLRIILEGVEDQADVEFAKTLGIHYFQGYYFAKPALPKLAA</sequence>
<dbReference type="SUPFAM" id="SSF55073">
    <property type="entry name" value="Nucleotide cyclase"/>
    <property type="match status" value="1"/>
</dbReference>
<dbReference type="AlphaFoldDB" id="A0A5P8JL93"/>
<dbReference type="InterPro" id="IPR029787">
    <property type="entry name" value="Nucleotide_cyclase"/>
</dbReference>
<dbReference type="SUPFAM" id="SSF141868">
    <property type="entry name" value="EAL domain-like"/>
    <property type="match status" value="1"/>
</dbReference>
<evidence type="ECO:0000259" key="3">
    <source>
        <dbReference type="PROSITE" id="PS50887"/>
    </source>
</evidence>
<organism evidence="4 5">
    <name type="scientific">Lacticaseibacillus manihotivorans</name>
    <dbReference type="NCBI Taxonomy" id="88233"/>
    <lineage>
        <taxon>Bacteria</taxon>
        <taxon>Bacillati</taxon>
        <taxon>Bacillota</taxon>
        <taxon>Bacilli</taxon>
        <taxon>Lactobacillales</taxon>
        <taxon>Lactobacillaceae</taxon>
        <taxon>Lacticaseibacillus</taxon>
    </lineage>
</organism>
<dbReference type="InterPro" id="IPR035919">
    <property type="entry name" value="EAL_sf"/>
</dbReference>
<keyword evidence="1" id="KW-0812">Transmembrane</keyword>
<keyword evidence="1" id="KW-0472">Membrane</keyword>
<dbReference type="NCBIfam" id="TIGR00254">
    <property type="entry name" value="GGDEF"/>
    <property type="match status" value="1"/>
</dbReference>
<evidence type="ECO:0000313" key="4">
    <source>
        <dbReference type="EMBL" id="QFQ89945.1"/>
    </source>
</evidence>